<evidence type="ECO:0000256" key="3">
    <source>
        <dbReference type="ARBA" id="ARBA00022679"/>
    </source>
</evidence>
<name>A0ABV0J577_9CYAN</name>
<keyword evidence="3 6" id="KW-0808">Transferase</keyword>
<sequence>MIEQGGKVYLVGSGPGDVAYLTVRGYQLLTQAEVLIYDALAEEELLQFVSEKCLKINVGKRGGQPSTPQTEIDRLLVEHCLQGKQVVRLKSGDPFIFGRSTSEIQALVAADCAFEVVPGISSAIAAPLFAGIPLTDVTLSRCFAVATAHDLEALNWPALAQIDTLTLLMGGRNLAEIVARLQQQGRSPDTPIAIVRWAGRPRQQVWVGTLATIAAQTTGVSLSPCVITIGEVVQLRDYLQSPTNRQNDTQPNPMNGLVLHSLLPTTETVVSTPEQALTTPLPLAGKTVLVTRSVGQSSEFCDRLQAIGAQVVEMPALEIGPPSSWQELDQAIAQLYTFNWLVLTSTNAVDYFFERLAAQGKDARALAGVKIAVVGQKTAASLGQRGLNADFTPPDFVADSLVAHFPEASLQGAKILFPRVESGGREVLVKEFTAQGAEVVEVAAYQSGCPGAIAPAALNALQQGSVDIVTFASSKTVKHFCQLVEAALGHSFLIDELKRACIASIGPQTSKTCLERFGRVEVEAQEYTLPGLTQAIAQWASKGATERARENQP</sequence>
<evidence type="ECO:0000256" key="6">
    <source>
        <dbReference type="RuleBase" id="RU003960"/>
    </source>
</evidence>
<protein>
    <recommendedName>
        <fullName evidence="1">uroporphyrinogen-III C-methyltransferase</fullName>
        <ecNumber evidence="1">2.1.1.107</ecNumber>
    </recommendedName>
</protein>
<dbReference type="InterPro" id="IPR000878">
    <property type="entry name" value="4pyrrol_Mease"/>
</dbReference>
<evidence type="ECO:0000256" key="2">
    <source>
        <dbReference type="ARBA" id="ARBA00022603"/>
    </source>
</evidence>
<dbReference type="Gene3D" id="3.40.50.10090">
    <property type="match status" value="2"/>
</dbReference>
<dbReference type="InterPro" id="IPR003754">
    <property type="entry name" value="4pyrrol_synth_uPrphyn_synth"/>
</dbReference>
<dbReference type="Gene3D" id="3.40.1010.10">
    <property type="entry name" value="Cobalt-precorrin-4 Transmethylase, Domain 1"/>
    <property type="match status" value="1"/>
</dbReference>
<evidence type="ECO:0000256" key="5">
    <source>
        <dbReference type="ARBA" id="ARBA00023244"/>
    </source>
</evidence>
<dbReference type="RefSeq" id="WP_190439872.1">
    <property type="nucleotide sequence ID" value="NZ_JAMPKM010000003.1"/>
</dbReference>
<keyword evidence="2 6" id="KW-0489">Methyltransferase</keyword>
<dbReference type="PROSITE" id="PS00840">
    <property type="entry name" value="SUMT_2"/>
    <property type="match status" value="1"/>
</dbReference>
<dbReference type="NCBIfam" id="NF004790">
    <property type="entry name" value="PRK06136.1"/>
    <property type="match status" value="1"/>
</dbReference>
<keyword evidence="10" id="KW-1185">Reference proteome</keyword>
<dbReference type="Pfam" id="PF00590">
    <property type="entry name" value="TP_methylase"/>
    <property type="match status" value="1"/>
</dbReference>
<dbReference type="InterPro" id="IPR006366">
    <property type="entry name" value="CobA/CysG_C"/>
</dbReference>
<dbReference type="Gene3D" id="3.30.950.10">
    <property type="entry name" value="Methyltransferase, Cobalt-precorrin-4 Transmethylase, Domain 2"/>
    <property type="match status" value="1"/>
</dbReference>
<evidence type="ECO:0000259" key="8">
    <source>
        <dbReference type="Pfam" id="PF02602"/>
    </source>
</evidence>
<dbReference type="PANTHER" id="PTHR45790">
    <property type="entry name" value="SIROHEME SYNTHASE-RELATED"/>
    <property type="match status" value="1"/>
</dbReference>
<evidence type="ECO:0000256" key="1">
    <source>
        <dbReference type="ARBA" id="ARBA00012162"/>
    </source>
</evidence>
<evidence type="ECO:0000259" key="7">
    <source>
        <dbReference type="Pfam" id="PF00590"/>
    </source>
</evidence>
<accession>A0ABV0J577</accession>
<dbReference type="InterPro" id="IPR050161">
    <property type="entry name" value="Siro_Cobalamin_biosynth"/>
</dbReference>
<dbReference type="InterPro" id="IPR035996">
    <property type="entry name" value="4pyrrol_Methylase_sf"/>
</dbReference>
<dbReference type="EMBL" id="JAMPKM010000003">
    <property type="protein sequence ID" value="MEP0816931.1"/>
    <property type="molecule type" value="Genomic_DNA"/>
</dbReference>
<organism evidence="9 10">
    <name type="scientific">Trichocoleus desertorum GB2-A4</name>
    <dbReference type="NCBI Taxonomy" id="2933944"/>
    <lineage>
        <taxon>Bacteria</taxon>
        <taxon>Bacillati</taxon>
        <taxon>Cyanobacteriota</taxon>
        <taxon>Cyanophyceae</taxon>
        <taxon>Leptolyngbyales</taxon>
        <taxon>Trichocoleusaceae</taxon>
        <taxon>Trichocoleus</taxon>
    </lineage>
</organism>
<dbReference type="EC" id="2.1.1.107" evidence="1"/>
<dbReference type="InterPro" id="IPR014776">
    <property type="entry name" value="4pyrrole_Mease_sub2"/>
</dbReference>
<comment type="caution">
    <text evidence="9">The sequence shown here is derived from an EMBL/GenBank/DDBJ whole genome shotgun (WGS) entry which is preliminary data.</text>
</comment>
<reference evidence="9 10" key="1">
    <citation type="submission" date="2022-04" db="EMBL/GenBank/DDBJ databases">
        <title>Positive selection, recombination, and allopatry shape intraspecific diversity of widespread and dominant cyanobacteria.</title>
        <authorList>
            <person name="Wei J."/>
            <person name="Shu W."/>
            <person name="Hu C."/>
        </authorList>
    </citation>
    <scope>NUCLEOTIDE SEQUENCE [LARGE SCALE GENOMIC DNA]</scope>
    <source>
        <strain evidence="9 10">GB2-A4</strain>
    </source>
</reference>
<proteinExistence type="inferred from homology"/>
<dbReference type="InterPro" id="IPR003043">
    <property type="entry name" value="Uropor_MeTrfase_CS"/>
</dbReference>
<evidence type="ECO:0000313" key="9">
    <source>
        <dbReference type="EMBL" id="MEP0816931.1"/>
    </source>
</evidence>
<dbReference type="InterPro" id="IPR014777">
    <property type="entry name" value="4pyrrole_Mease_sub1"/>
</dbReference>
<dbReference type="SUPFAM" id="SSF53790">
    <property type="entry name" value="Tetrapyrrole methylase"/>
    <property type="match status" value="1"/>
</dbReference>
<dbReference type="InterPro" id="IPR036108">
    <property type="entry name" value="4pyrrol_syn_uPrphyn_synt_sf"/>
</dbReference>
<dbReference type="GO" id="GO:0032259">
    <property type="term" value="P:methylation"/>
    <property type="evidence" value="ECO:0007669"/>
    <property type="project" value="UniProtKB-KW"/>
</dbReference>
<feature type="domain" description="Tetrapyrrole biosynthesis uroporphyrinogen III synthase" evidence="8">
    <location>
        <begin position="301"/>
        <end position="534"/>
    </location>
</feature>
<feature type="domain" description="Tetrapyrrole methylase" evidence="7">
    <location>
        <begin position="7"/>
        <end position="213"/>
    </location>
</feature>
<dbReference type="CDD" id="cd06578">
    <property type="entry name" value="HemD"/>
    <property type="match status" value="1"/>
</dbReference>
<dbReference type="NCBIfam" id="TIGR01469">
    <property type="entry name" value="cobA_cysG_Cterm"/>
    <property type="match status" value="1"/>
</dbReference>
<dbReference type="GO" id="GO:0004851">
    <property type="term" value="F:uroporphyrin-III C-methyltransferase activity"/>
    <property type="evidence" value="ECO:0007669"/>
    <property type="project" value="UniProtKB-EC"/>
</dbReference>
<evidence type="ECO:0000313" key="10">
    <source>
        <dbReference type="Proteomes" id="UP001464891"/>
    </source>
</evidence>
<dbReference type="PROSITE" id="PS00839">
    <property type="entry name" value="SUMT_1"/>
    <property type="match status" value="1"/>
</dbReference>
<keyword evidence="5" id="KW-0627">Porphyrin biosynthesis</keyword>
<dbReference type="SUPFAM" id="SSF69618">
    <property type="entry name" value="HemD-like"/>
    <property type="match status" value="1"/>
</dbReference>
<comment type="similarity">
    <text evidence="6">Belongs to the precorrin methyltransferase family.</text>
</comment>
<keyword evidence="4" id="KW-0949">S-adenosyl-L-methionine</keyword>
<evidence type="ECO:0000256" key="4">
    <source>
        <dbReference type="ARBA" id="ARBA00022691"/>
    </source>
</evidence>
<dbReference type="Pfam" id="PF02602">
    <property type="entry name" value="HEM4"/>
    <property type="match status" value="1"/>
</dbReference>
<dbReference type="CDD" id="cd11642">
    <property type="entry name" value="SUMT"/>
    <property type="match status" value="1"/>
</dbReference>
<dbReference type="Proteomes" id="UP001464891">
    <property type="component" value="Unassembled WGS sequence"/>
</dbReference>
<dbReference type="PANTHER" id="PTHR45790:SF3">
    <property type="entry name" value="S-ADENOSYL-L-METHIONINE-DEPENDENT UROPORPHYRINOGEN III METHYLTRANSFERASE, CHLOROPLASTIC"/>
    <property type="match status" value="1"/>
</dbReference>
<gene>
    <name evidence="9" type="primary">cobA</name>
    <name evidence="9" type="ORF">NC998_07465</name>
</gene>